<dbReference type="EMBL" id="MDSU01000018">
    <property type="protein sequence ID" value="OSS41905.1"/>
    <property type="molecule type" value="Genomic_DNA"/>
</dbReference>
<evidence type="ECO:0000259" key="1">
    <source>
        <dbReference type="Pfam" id="PF00534"/>
    </source>
</evidence>
<dbReference type="STRING" id="1562698.DESAMIL20_1458"/>
<dbReference type="Pfam" id="PF00534">
    <property type="entry name" value="Glycos_transf_1"/>
    <property type="match status" value="1"/>
</dbReference>
<keyword evidence="3" id="KW-1185">Reference proteome</keyword>
<dbReference type="InterPro" id="IPR001296">
    <property type="entry name" value="Glyco_trans_1"/>
</dbReference>
<organism evidence="2 3">
    <name type="scientific">Desulfurella amilsii</name>
    <dbReference type="NCBI Taxonomy" id="1562698"/>
    <lineage>
        <taxon>Bacteria</taxon>
        <taxon>Pseudomonadati</taxon>
        <taxon>Campylobacterota</taxon>
        <taxon>Desulfurellia</taxon>
        <taxon>Desulfurellales</taxon>
        <taxon>Desulfurellaceae</taxon>
        <taxon>Desulfurella</taxon>
    </lineage>
</organism>
<dbReference type="RefSeq" id="WP_086034158.1">
    <property type="nucleotide sequence ID" value="NZ_MDSU01000018.1"/>
</dbReference>
<keyword evidence="2" id="KW-0808">Transferase</keyword>
<comment type="caution">
    <text evidence="2">The sequence shown here is derived from an EMBL/GenBank/DDBJ whole genome shotgun (WGS) entry which is preliminary data.</text>
</comment>
<reference evidence="2 3" key="1">
    <citation type="journal article" date="2017" name="Front. Microbiol.">
        <title>Genome Sequence of Desulfurella amilsii Strain TR1 and Comparative Genomics of Desulfurellaceae Family.</title>
        <authorList>
            <person name="Florentino A.P."/>
            <person name="Stams A.J."/>
            <person name="Sanchez-Andrea I."/>
        </authorList>
    </citation>
    <scope>NUCLEOTIDE SEQUENCE [LARGE SCALE GENOMIC DNA]</scope>
    <source>
        <strain evidence="2 3">TR1</strain>
    </source>
</reference>
<evidence type="ECO:0000313" key="3">
    <source>
        <dbReference type="Proteomes" id="UP000194141"/>
    </source>
</evidence>
<dbReference type="PANTHER" id="PTHR12526:SF627">
    <property type="entry name" value="D-RHAMNOSYLTRANSFERASE WBPZ"/>
    <property type="match status" value="1"/>
</dbReference>
<dbReference type="Proteomes" id="UP000194141">
    <property type="component" value="Unassembled WGS sequence"/>
</dbReference>
<dbReference type="AlphaFoldDB" id="A0A1X4XWK3"/>
<proteinExistence type="predicted"/>
<name>A0A1X4XWK3_9BACT</name>
<dbReference type="SUPFAM" id="SSF53756">
    <property type="entry name" value="UDP-Glycosyltransferase/glycogen phosphorylase"/>
    <property type="match status" value="1"/>
</dbReference>
<protein>
    <submittedName>
        <fullName evidence="2">Glycosyl transferase, group 1 family protein</fullName>
    </submittedName>
</protein>
<dbReference type="PANTHER" id="PTHR12526">
    <property type="entry name" value="GLYCOSYLTRANSFERASE"/>
    <property type="match status" value="1"/>
</dbReference>
<dbReference type="OrthoDB" id="9804196at2"/>
<dbReference type="Gene3D" id="3.40.50.2000">
    <property type="entry name" value="Glycogen Phosphorylase B"/>
    <property type="match status" value="2"/>
</dbReference>
<accession>A0A1X4XWK3</accession>
<evidence type="ECO:0000313" key="2">
    <source>
        <dbReference type="EMBL" id="OSS41905.1"/>
    </source>
</evidence>
<sequence>MNVAIILDETWNSSLTFLGKVFLEILNKSCQVSLLCQQDSYIDKAVKTNKYYIKNLRTKNPINFFRNLNQIRNYFNDIKPQLVFTIRGDATFYACLLKKHNNFKLVRIFGESRKPKLNRHCVDYVFLSPKKFENFINIPHKVINGVVDTKKFTYKKEGALKIRKEFGIDDSAFVYGFIGRTSPVKGISLLLEAFSKLTRQAKLFMLVYETEIKINDLLQKIKQLNLQDCVIIESNYRDDVKDIISAFDVGVVSSIGSEAIARTSLEYLSAGKPCIVTDVGCLAEVVSQDCAIVCKPNVASLYQALNDIQSKNLTQMGQSALKNAQMYSMESLKFLIDEALNEIQNL</sequence>
<gene>
    <name evidence="2" type="ORF">DESAMIL20_1458</name>
</gene>
<dbReference type="GO" id="GO:0016757">
    <property type="term" value="F:glycosyltransferase activity"/>
    <property type="evidence" value="ECO:0007669"/>
    <property type="project" value="InterPro"/>
</dbReference>
<feature type="domain" description="Glycosyl transferase family 1" evidence="1">
    <location>
        <begin position="161"/>
        <end position="312"/>
    </location>
</feature>